<dbReference type="OrthoDB" id="7389113at2759"/>
<evidence type="ECO:0000313" key="5">
    <source>
        <dbReference type="Proteomes" id="UP000494256"/>
    </source>
</evidence>
<feature type="compositionally biased region" description="Basic and acidic residues" evidence="1">
    <location>
        <begin position="35"/>
        <end position="55"/>
    </location>
</feature>
<dbReference type="Proteomes" id="UP000494256">
    <property type="component" value="Unassembled WGS sequence"/>
</dbReference>
<proteinExistence type="predicted"/>
<evidence type="ECO:0000313" key="2">
    <source>
        <dbReference type="EMBL" id="CAB3243118.1"/>
    </source>
</evidence>
<dbReference type="EMBL" id="CADEBD010000314">
    <property type="protein sequence ID" value="CAB3243118.1"/>
    <property type="molecule type" value="Genomic_DNA"/>
</dbReference>
<evidence type="ECO:0000256" key="1">
    <source>
        <dbReference type="SAM" id="MobiDB-lite"/>
    </source>
</evidence>
<protein>
    <submittedName>
        <fullName evidence="3">Uncharacterized protein</fullName>
    </submittedName>
</protein>
<keyword evidence="4" id="KW-1185">Reference proteome</keyword>
<name>A0A8S1A7Y7_ARCPL</name>
<feature type="region of interest" description="Disordered" evidence="1">
    <location>
        <begin position="30"/>
        <end position="64"/>
    </location>
</feature>
<dbReference type="Proteomes" id="UP000494106">
    <property type="component" value="Unassembled WGS sequence"/>
</dbReference>
<evidence type="ECO:0000313" key="3">
    <source>
        <dbReference type="EMBL" id="CAB3243248.1"/>
    </source>
</evidence>
<organism evidence="3 4">
    <name type="scientific">Arctia plantaginis</name>
    <name type="common">Wood tiger moth</name>
    <name type="synonym">Phalaena plantaginis</name>
    <dbReference type="NCBI Taxonomy" id="874455"/>
    <lineage>
        <taxon>Eukaryota</taxon>
        <taxon>Metazoa</taxon>
        <taxon>Ecdysozoa</taxon>
        <taxon>Arthropoda</taxon>
        <taxon>Hexapoda</taxon>
        <taxon>Insecta</taxon>
        <taxon>Pterygota</taxon>
        <taxon>Neoptera</taxon>
        <taxon>Endopterygota</taxon>
        <taxon>Lepidoptera</taxon>
        <taxon>Glossata</taxon>
        <taxon>Ditrysia</taxon>
        <taxon>Noctuoidea</taxon>
        <taxon>Erebidae</taxon>
        <taxon>Arctiinae</taxon>
        <taxon>Arctia</taxon>
    </lineage>
</organism>
<sequence length="165" mass="18349">MNLVFVEEGLGILSSCPTSWGERLESITEGARASTDAHHYTTHPKREKENFEKGTHPSSTTIVGLRLYPPPAEALHQWKGRLCRPPPSAAEGGRLRAFTTKSHTTGLVSGCVPSTPHHVPRYSTHHLRLRSPHTTVFVILNTKRAYKSNCTYISTTFVCIRTCDL</sequence>
<evidence type="ECO:0000313" key="4">
    <source>
        <dbReference type="Proteomes" id="UP000494106"/>
    </source>
</evidence>
<gene>
    <name evidence="2" type="ORF">APLA_LOCUS10231</name>
    <name evidence="3" type="ORF">APLA_LOCUS9408</name>
</gene>
<accession>A0A8S1A7Y7</accession>
<dbReference type="AlphaFoldDB" id="A0A8S1A7Y7"/>
<dbReference type="EMBL" id="CADEBC010000519">
    <property type="protein sequence ID" value="CAB3243248.1"/>
    <property type="molecule type" value="Genomic_DNA"/>
</dbReference>
<reference evidence="4 5" key="1">
    <citation type="submission" date="2020-04" db="EMBL/GenBank/DDBJ databases">
        <authorList>
            <person name="Wallbank WR R."/>
            <person name="Pardo Diaz C."/>
            <person name="Kozak K."/>
            <person name="Martin S."/>
            <person name="Jiggins C."/>
            <person name="Moest M."/>
            <person name="Warren A I."/>
            <person name="Byers J.R.P. K."/>
            <person name="Montejo-Kovacevich G."/>
            <person name="Yen C E."/>
        </authorList>
    </citation>
    <scope>NUCLEOTIDE SEQUENCE [LARGE SCALE GENOMIC DNA]</scope>
</reference>
<comment type="caution">
    <text evidence="3">The sequence shown here is derived from an EMBL/GenBank/DDBJ whole genome shotgun (WGS) entry which is preliminary data.</text>
</comment>